<dbReference type="EMBL" id="JAODUO010000465">
    <property type="protein sequence ID" value="KAK2179908.1"/>
    <property type="molecule type" value="Genomic_DNA"/>
</dbReference>
<proteinExistence type="predicted"/>
<reference evidence="1" key="1">
    <citation type="journal article" date="2023" name="Mol. Biol. Evol.">
        <title>Third-Generation Sequencing Reveals the Adaptive Role of the Epigenome in Three Deep-Sea Polychaetes.</title>
        <authorList>
            <person name="Perez M."/>
            <person name="Aroh O."/>
            <person name="Sun Y."/>
            <person name="Lan Y."/>
            <person name="Juniper S.K."/>
            <person name="Young C.R."/>
            <person name="Angers B."/>
            <person name="Qian P.Y."/>
        </authorList>
    </citation>
    <scope>NUCLEOTIDE SEQUENCE</scope>
    <source>
        <strain evidence="1">R07B-5</strain>
    </source>
</reference>
<organism evidence="1 2">
    <name type="scientific">Ridgeia piscesae</name>
    <name type="common">Tubeworm</name>
    <dbReference type="NCBI Taxonomy" id="27915"/>
    <lineage>
        <taxon>Eukaryota</taxon>
        <taxon>Metazoa</taxon>
        <taxon>Spiralia</taxon>
        <taxon>Lophotrochozoa</taxon>
        <taxon>Annelida</taxon>
        <taxon>Polychaeta</taxon>
        <taxon>Sedentaria</taxon>
        <taxon>Canalipalpata</taxon>
        <taxon>Sabellida</taxon>
        <taxon>Siboglinidae</taxon>
        <taxon>Ridgeia</taxon>
    </lineage>
</organism>
<dbReference type="AlphaFoldDB" id="A0AAD9L007"/>
<dbReference type="Proteomes" id="UP001209878">
    <property type="component" value="Unassembled WGS sequence"/>
</dbReference>
<evidence type="ECO:0000313" key="2">
    <source>
        <dbReference type="Proteomes" id="UP001209878"/>
    </source>
</evidence>
<gene>
    <name evidence="1" type="ORF">NP493_466g00012</name>
</gene>
<protein>
    <submittedName>
        <fullName evidence="1">Uncharacterized protein</fullName>
    </submittedName>
</protein>
<keyword evidence="2" id="KW-1185">Reference proteome</keyword>
<accession>A0AAD9L007</accession>
<name>A0AAD9L007_RIDPI</name>
<sequence>MAPVSISVSNVAVAGSSILADGKATVNTVKKRLPLSNHARHFGFAAVPASEHGKFLAVSYNVNDTDSE</sequence>
<evidence type="ECO:0000313" key="1">
    <source>
        <dbReference type="EMBL" id="KAK2179908.1"/>
    </source>
</evidence>
<comment type="caution">
    <text evidence="1">The sequence shown here is derived from an EMBL/GenBank/DDBJ whole genome shotgun (WGS) entry which is preliminary data.</text>
</comment>